<dbReference type="InterPro" id="IPR036188">
    <property type="entry name" value="FAD/NAD-bd_sf"/>
</dbReference>
<dbReference type="InterPro" id="IPR023753">
    <property type="entry name" value="FAD/NAD-binding_dom"/>
</dbReference>
<keyword evidence="7" id="KW-1185">Reference proteome</keyword>
<keyword evidence="2" id="KW-0285">Flavoprotein</keyword>
<dbReference type="HOGENOM" id="CLU_019845_2_0_11"/>
<dbReference type="Proteomes" id="UP000000844">
    <property type="component" value="Chromosome"/>
</dbReference>
<gene>
    <name evidence="6" type="ordered locus">Snas_4971</name>
</gene>
<protein>
    <submittedName>
        <fullName evidence="6">FAD-dependent pyridine nucleotide-disulfide oxidoreductase</fullName>
    </submittedName>
</protein>
<keyword evidence="3" id="KW-0274">FAD</keyword>
<dbReference type="RefSeq" id="WP_013020180.1">
    <property type="nucleotide sequence ID" value="NC_013947.1"/>
</dbReference>
<dbReference type="STRING" id="446470.Snas_4971"/>
<accession>D3Q9R3</accession>
<evidence type="ECO:0000313" key="7">
    <source>
        <dbReference type="Proteomes" id="UP000000844"/>
    </source>
</evidence>
<reference evidence="6 7" key="1">
    <citation type="journal article" date="2009" name="Stand. Genomic Sci.">
        <title>Complete genome sequence of Stackebrandtia nassauensis type strain (LLR-40K-21).</title>
        <authorList>
            <person name="Munk C."/>
            <person name="Lapidus A."/>
            <person name="Copeland A."/>
            <person name="Jando M."/>
            <person name="Mayilraj S."/>
            <person name="Glavina Del Rio T."/>
            <person name="Nolan M."/>
            <person name="Chen F."/>
            <person name="Lucas S."/>
            <person name="Tice H."/>
            <person name="Cheng J.F."/>
            <person name="Han C."/>
            <person name="Detter J.C."/>
            <person name="Bruce D."/>
            <person name="Goodwin L."/>
            <person name="Chain P."/>
            <person name="Pitluck S."/>
            <person name="Goker M."/>
            <person name="Ovchinikova G."/>
            <person name="Pati A."/>
            <person name="Ivanova N."/>
            <person name="Mavromatis K."/>
            <person name="Chen A."/>
            <person name="Palaniappan K."/>
            <person name="Land M."/>
            <person name="Hauser L."/>
            <person name="Chang Y.J."/>
            <person name="Jeffries C.D."/>
            <person name="Bristow J."/>
            <person name="Eisen J.A."/>
            <person name="Markowitz V."/>
            <person name="Hugenholtz P."/>
            <person name="Kyrpides N.C."/>
            <person name="Klenk H.P."/>
        </authorList>
    </citation>
    <scope>NUCLEOTIDE SEQUENCE [LARGE SCALE GENOMIC DNA]</scope>
    <source>
        <strain evidence="7">DSM 44728 / CIP 108903 / NRRL B-16338 / NBRC 102104 / LLR-40K-21</strain>
    </source>
</reference>
<dbReference type="PANTHER" id="PTHR43735:SF3">
    <property type="entry name" value="FERROPTOSIS SUPPRESSOR PROTEIN 1"/>
    <property type="match status" value="1"/>
</dbReference>
<organism evidence="6 7">
    <name type="scientific">Stackebrandtia nassauensis (strain DSM 44728 / CIP 108903 / NRRL B-16338 / NBRC 102104 / LLR-40K-21)</name>
    <dbReference type="NCBI Taxonomy" id="446470"/>
    <lineage>
        <taxon>Bacteria</taxon>
        <taxon>Bacillati</taxon>
        <taxon>Actinomycetota</taxon>
        <taxon>Actinomycetes</taxon>
        <taxon>Glycomycetales</taxon>
        <taxon>Glycomycetaceae</taxon>
        <taxon>Stackebrandtia</taxon>
    </lineage>
</organism>
<evidence type="ECO:0000256" key="2">
    <source>
        <dbReference type="ARBA" id="ARBA00022630"/>
    </source>
</evidence>
<evidence type="ECO:0000256" key="1">
    <source>
        <dbReference type="ARBA" id="ARBA00006442"/>
    </source>
</evidence>
<dbReference type="AlphaFoldDB" id="D3Q9R3"/>
<comment type="similarity">
    <text evidence="1">Belongs to the FAD-dependent oxidoreductase family.</text>
</comment>
<proteinExistence type="inferred from homology"/>
<dbReference type="GO" id="GO:0050660">
    <property type="term" value="F:flavin adenine dinucleotide binding"/>
    <property type="evidence" value="ECO:0007669"/>
    <property type="project" value="TreeGrafter"/>
</dbReference>
<dbReference type="KEGG" id="sna:Snas_4971"/>
<dbReference type="PANTHER" id="PTHR43735">
    <property type="entry name" value="APOPTOSIS-INDUCING FACTOR 1"/>
    <property type="match status" value="1"/>
</dbReference>
<dbReference type="eggNOG" id="COG1252">
    <property type="taxonomic scope" value="Bacteria"/>
</dbReference>
<evidence type="ECO:0000259" key="5">
    <source>
        <dbReference type="Pfam" id="PF07992"/>
    </source>
</evidence>
<evidence type="ECO:0000256" key="4">
    <source>
        <dbReference type="ARBA" id="ARBA00023002"/>
    </source>
</evidence>
<evidence type="ECO:0000313" key="6">
    <source>
        <dbReference type="EMBL" id="ADD44609.1"/>
    </source>
</evidence>
<dbReference type="OrthoDB" id="3248171at2"/>
<keyword evidence="4" id="KW-0560">Oxidoreductase</keyword>
<evidence type="ECO:0000256" key="3">
    <source>
        <dbReference type="ARBA" id="ARBA00022827"/>
    </source>
</evidence>
<dbReference type="Gene3D" id="3.50.50.100">
    <property type="match status" value="1"/>
</dbReference>
<dbReference type="GO" id="GO:0005737">
    <property type="term" value="C:cytoplasm"/>
    <property type="evidence" value="ECO:0007669"/>
    <property type="project" value="TreeGrafter"/>
</dbReference>
<dbReference type="GO" id="GO:0004174">
    <property type="term" value="F:electron-transferring-flavoprotein dehydrogenase activity"/>
    <property type="evidence" value="ECO:0007669"/>
    <property type="project" value="TreeGrafter"/>
</dbReference>
<dbReference type="SUPFAM" id="SSF51905">
    <property type="entry name" value="FAD/NAD(P)-binding domain"/>
    <property type="match status" value="1"/>
</dbReference>
<name>D3Q9R3_STANL</name>
<sequence>MTATVAVVGGGYGGITVAQALDDVADVVLIDPKDAFVHNVAALRAIVDPSWAEQMFMPYSGLLKRGRVVEDWVVSVEAHGVWLSSGGFMQADYIVIATGTSYPFPAKVGSHHAEAARRRIQATSEALYQAGHVLLLGAGPVGLELAGEISSAWPQKGVTVVDPAGEILSGTFMADFDPELSQRMRDMLHQQLMERGTRLLLGTAPDHSLPVPAGTLQTFTTTMRSGETVTADIWFRCHGRQPASRVLGRSLSMVRRHDDLIEVMPDLRLRGQRRVFAIGDVTATGALDTAVVAIEQAGVVADNIRFLLTGEGELGTYRPAQPVLSIPLGPTGGVTYIPDAGILDGDATAEIKGGDLFVGRYAAMFGLSG</sequence>
<dbReference type="EMBL" id="CP001778">
    <property type="protein sequence ID" value="ADD44609.1"/>
    <property type="molecule type" value="Genomic_DNA"/>
</dbReference>
<dbReference type="Pfam" id="PF07992">
    <property type="entry name" value="Pyr_redox_2"/>
    <property type="match status" value="1"/>
</dbReference>
<feature type="domain" description="FAD/NAD(P)-binding" evidence="5">
    <location>
        <begin position="4"/>
        <end position="297"/>
    </location>
</feature>
<dbReference type="PRINTS" id="PR00368">
    <property type="entry name" value="FADPNR"/>
</dbReference>